<reference evidence="2 3" key="1">
    <citation type="submission" date="2018-02" db="EMBL/GenBank/DDBJ databases">
        <title>The genomes of Aspergillus section Nigri reveals drivers in fungal speciation.</title>
        <authorList>
            <consortium name="DOE Joint Genome Institute"/>
            <person name="Vesth T.C."/>
            <person name="Nybo J."/>
            <person name="Theobald S."/>
            <person name="Brandl J."/>
            <person name="Frisvad J.C."/>
            <person name="Nielsen K.F."/>
            <person name="Lyhne E.K."/>
            <person name="Kogle M.E."/>
            <person name="Kuo A."/>
            <person name="Riley R."/>
            <person name="Clum A."/>
            <person name="Nolan M."/>
            <person name="Lipzen A."/>
            <person name="Salamov A."/>
            <person name="Henrissat B."/>
            <person name="Wiebenga A."/>
            <person name="De vries R.P."/>
            <person name="Grigoriev I.V."/>
            <person name="Mortensen U.H."/>
            <person name="Andersen M.R."/>
            <person name="Baker S.E."/>
        </authorList>
    </citation>
    <scope>NUCLEOTIDE SEQUENCE [LARGE SCALE GENOMIC DNA]</scope>
    <source>
        <strain evidence="2 3">CBS 313.89</strain>
    </source>
</reference>
<proteinExistence type="predicted"/>
<evidence type="ECO:0000313" key="3">
    <source>
        <dbReference type="Proteomes" id="UP000249789"/>
    </source>
</evidence>
<feature type="signal peptide" evidence="1">
    <location>
        <begin position="1"/>
        <end position="22"/>
    </location>
</feature>
<dbReference type="VEuPathDB" id="FungiDB:BO72DRAFT_449463"/>
<dbReference type="RefSeq" id="XP_040799754.1">
    <property type="nucleotide sequence ID" value="XM_040945030.1"/>
</dbReference>
<evidence type="ECO:0000313" key="2">
    <source>
        <dbReference type="EMBL" id="RAK75744.1"/>
    </source>
</evidence>
<evidence type="ECO:0000256" key="1">
    <source>
        <dbReference type="SAM" id="SignalP"/>
    </source>
</evidence>
<name>A0A8G1RM32_9EURO</name>
<evidence type="ECO:0008006" key="4">
    <source>
        <dbReference type="Google" id="ProtNLM"/>
    </source>
</evidence>
<dbReference type="GeneID" id="63862363"/>
<organism evidence="2 3">
    <name type="scientific">Aspergillus fijiensis CBS 313.89</name>
    <dbReference type="NCBI Taxonomy" id="1448319"/>
    <lineage>
        <taxon>Eukaryota</taxon>
        <taxon>Fungi</taxon>
        <taxon>Dikarya</taxon>
        <taxon>Ascomycota</taxon>
        <taxon>Pezizomycotina</taxon>
        <taxon>Eurotiomycetes</taxon>
        <taxon>Eurotiomycetidae</taxon>
        <taxon>Eurotiales</taxon>
        <taxon>Aspergillaceae</taxon>
        <taxon>Aspergillus</taxon>
    </lineage>
</organism>
<dbReference type="EMBL" id="KZ824654">
    <property type="protein sequence ID" value="RAK75744.1"/>
    <property type="molecule type" value="Genomic_DNA"/>
</dbReference>
<keyword evidence="3" id="KW-1185">Reference proteome</keyword>
<sequence>MLVYPSTETLLAPLLFVYVCLGAGVDSFETFGEGWEVLCVSGDCCWNSRGSVCLVRLHGSICFVIHVVNLDDALMDASTLRDSIEFDQ</sequence>
<dbReference type="Proteomes" id="UP000249789">
    <property type="component" value="Unassembled WGS sequence"/>
</dbReference>
<protein>
    <recommendedName>
        <fullName evidence="4">Secreted protein</fullName>
    </recommendedName>
</protein>
<accession>A0A8G1RM32</accession>
<keyword evidence="1" id="KW-0732">Signal</keyword>
<gene>
    <name evidence="2" type="ORF">BO72DRAFT_449463</name>
</gene>
<dbReference type="AlphaFoldDB" id="A0A8G1RM32"/>
<feature type="chain" id="PRO_5034533821" description="Secreted protein" evidence="1">
    <location>
        <begin position="23"/>
        <end position="88"/>
    </location>
</feature>